<organism evidence="2 3">
    <name type="scientific">Roseomonas marmotae</name>
    <dbReference type="NCBI Taxonomy" id="2768161"/>
    <lineage>
        <taxon>Bacteria</taxon>
        <taxon>Pseudomonadati</taxon>
        <taxon>Pseudomonadota</taxon>
        <taxon>Alphaproteobacteria</taxon>
        <taxon>Acetobacterales</taxon>
        <taxon>Roseomonadaceae</taxon>
        <taxon>Roseomonas</taxon>
    </lineage>
</organism>
<feature type="compositionally biased region" description="Polar residues" evidence="1">
    <location>
        <begin position="46"/>
        <end position="57"/>
    </location>
</feature>
<evidence type="ECO:0000256" key="1">
    <source>
        <dbReference type="SAM" id="MobiDB-lite"/>
    </source>
</evidence>
<reference evidence="2 3" key="1">
    <citation type="submission" date="2020-09" db="EMBL/GenBank/DDBJ databases">
        <title>Roseomonas.</title>
        <authorList>
            <person name="Zhu W."/>
        </authorList>
    </citation>
    <scope>NUCLEOTIDE SEQUENCE [LARGE SCALE GENOMIC DNA]</scope>
    <source>
        <strain evidence="2 3">1311</strain>
    </source>
</reference>
<feature type="region of interest" description="Disordered" evidence="1">
    <location>
        <begin position="1"/>
        <end position="66"/>
    </location>
</feature>
<dbReference type="EMBL" id="JACTNF010000003">
    <property type="protein sequence ID" value="MBO1073897.1"/>
    <property type="molecule type" value="Genomic_DNA"/>
</dbReference>
<proteinExistence type="predicted"/>
<evidence type="ECO:0008006" key="4">
    <source>
        <dbReference type="Google" id="ProtNLM"/>
    </source>
</evidence>
<gene>
    <name evidence="2" type="ORF">IAI60_04690</name>
</gene>
<dbReference type="Proteomes" id="UP001518990">
    <property type="component" value="Unassembled WGS sequence"/>
</dbReference>
<dbReference type="RefSeq" id="WP_207445481.1">
    <property type="nucleotide sequence ID" value="NZ_CP061091.1"/>
</dbReference>
<accession>A0ABS3K8W3</accession>
<name>A0ABS3K8W3_9PROT</name>
<protein>
    <recommendedName>
        <fullName evidence="4">DUF3072 domain-containing protein</fullName>
    </recommendedName>
</protein>
<evidence type="ECO:0000313" key="3">
    <source>
        <dbReference type="Proteomes" id="UP001518990"/>
    </source>
</evidence>
<sequence length="66" mass="6989">MSANKPGSQPGTRGRQDGKPTEGDADRTKESVLEKSLEDSFPASDPPSTGSPNSSIGWETPDEKKD</sequence>
<comment type="caution">
    <text evidence="2">The sequence shown here is derived from an EMBL/GenBank/DDBJ whole genome shotgun (WGS) entry which is preliminary data.</text>
</comment>
<keyword evidence="3" id="KW-1185">Reference proteome</keyword>
<feature type="compositionally biased region" description="Basic and acidic residues" evidence="1">
    <location>
        <begin position="14"/>
        <end position="38"/>
    </location>
</feature>
<evidence type="ECO:0000313" key="2">
    <source>
        <dbReference type="EMBL" id="MBO1073897.1"/>
    </source>
</evidence>
<feature type="compositionally biased region" description="Polar residues" evidence="1">
    <location>
        <begin position="1"/>
        <end position="11"/>
    </location>
</feature>